<gene>
    <name evidence="1" type="ORF">DCF17_06240</name>
</gene>
<dbReference type="AlphaFoldDB" id="A0A2W4YJH5"/>
<dbReference type="EMBL" id="QBMN01000030">
    <property type="protein sequence ID" value="PZO43178.1"/>
    <property type="molecule type" value="Genomic_DNA"/>
</dbReference>
<accession>A0A2W4YJH5</accession>
<reference evidence="2" key="1">
    <citation type="submission" date="2018-04" db="EMBL/GenBank/DDBJ databases">
        <authorList>
            <person name="Cornet L."/>
        </authorList>
    </citation>
    <scope>NUCLEOTIDE SEQUENCE [LARGE SCALE GENOMIC DNA]</scope>
</reference>
<dbReference type="Proteomes" id="UP000249081">
    <property type="component" value="Unassembled WGS sequence"/>
</dbReference>
<comment type="caution">
    <text evidence="1">The sequence shown here is derived from an EMBL/GenBank/DDBJ whole genome shotgun (WGS) entry which is preliminary data.</text>
</comment>
<organism evidence="1 2">
    <name type="scientific">Shackletoniella antarctica</name>
    <dbReference type="NCBI Taxonomy" id="268115"/>
    <lineage>
        <taxon>Bacteria</taxon>
        <taxon>Bacillati</taxon>
        <taxon>Cyanobacteriota</taxon>
        <taxon>Cyanophyceae</taxon>
        <taxon>Oculatellales</taxon>
        <taxon>Oculatellaceae</taxon>
        <taxon>Shackletoniella</taxon>
    </lineage>
</organism>
<evidence type="ECO:0000313" key="2">
    <source>
        <dbReference type="Proteomes" id="UP000249081"/>
    </source>
</evidence>
<sequence length="97" mass="11039">MNGTVERHAWITIKRVAARQQQRTCRPCAFENYCHGTLLTTVDEALRWAANMTWNGVSPFMHLVKGTYPKQISVPKQALKAFAQHNSGNVLKSYLLH</sequence>
<proteinExistence type="predicted"/>
<name>A0A2W4YJH5_9CYAN</name>
<evidence type="ECO:0000313" key="1">
    <source>
        <dbReference type="EMBL" id="PZO43178.1"/>
    </source>
</evidence>
<protein>
    <submittedName>
        <fullName evidence="1">Uncharacterized protein</fullName>
    </submittedName>
</protein>
<reference evidence="1 2" key="2">
    <citation type="submission" date="2018-06" db="EMBL/GenBank/DDBJ databases">
        <title>Metagenomic assembly of (sub)arctic Cyanobacteria and their associated microbiome from non-axenic cultures.</title>
        <authorList>
            <person name="Baurain D."/>
        </authorList>
    </citation>
    <scope>NUCLEOTIDE SEQUENCE [LARGE SCALE GENOMIC DNA]</scope>
    <source>
        <strain evidence="1">ULC041bin1</strain>
    </source>
</reference>